<keyword evidence="3" id="KW-1185">Reference proteome</keyword>
<dbReference type="PANTHER" id="PTHR33164:SF103">
    <property type="entry name" value="REGULATORY PROTEIN MARR"/>
    <property type="match status" value="1"/>
</dbReference>
<feature type="domain" description="HTH marR-type" evidence="1">
    <location>
        <begin position="26"/>
        <end position="158"/>
    </location>
</feature>
<organism evidence="2 3">
    <name type="scientific">Stappia albiluteola</name>
    <dbReference type="NCBI Taxonomy" id="2758565"/>
    <lineage>
        <taxon>Bacteria</taxon>
        <taxon>Pseudomonadati</taxon>
        <taxon>Pseudomonadota</taxon>
        <taxon>Alphaproteobacteria</taxon>
        <taxon>Hyphomicrobiales</taxon>
        <taxon>Stappiaceae</taxon>
        <taxon>Stappia</taxon>
    </lineage>
</organism>
<dbReference type="Gene3D" id="1.10.10.10">
    <property type="entry name" value="Winged helix-like DNA-binding domain superfamily/Winged helix DNA-binding domain"/>
    <property type="match status" value="1"/>
</dbReference>
<dbReference type="EMBL" id="JACFXV010000031">
    <property type="protein sequence ID" value="MBA5775955.1"/>
    <property type="molecule type" value="Genomic_DNA"/>
</dbReference>
<dbReference type="SMART" id="SM00347">
    <property type="entry name" value="HTH_MARR"/>
    <property type="match status" value="1"/>
</dbReference>
<evidence type="ECO:0000313" key="3">
    <source>
        <dbReference type="Proteomes" id="UP000541109"/>
    </source>
</evidence>
<dbReference type="PANTHER" id="PTHR33164">
    <property type="entry name" value="TRANSCRIPTIONAL REGULATOR, MARR FAMILY"/>
    <property type="match status" value="1"/>
</dbReference>
<dbReference type="InterPro" id="IPR039422">
    <property type="entry name" value="MarR/SlyA-like"/>
</dbReference>
<evidence type="ECO:0000313" key="2">
    <source>
        <dbReference type="EMBL" id="MBA5775955.1"/>
    </source>
</evidence>
<dbReference type="InterPro" id="IPR000835">
    <property type="entry name" value="HTH_MarR-typ"/>
</dbReference>
<dbReference type="InterPro" id="IPR036388">
    <property type="entry name" value="WH-like_DNA-bd_sf"/>
</dbReference>
<dbReference type="SUPFAM" id="SSF46785">
    <property type="entry name" value="Winged helix' DNA-binding domain"/>
    <property type="match status" value="1"/>
</dbReference>
<comment type="caution">
    <text evidence="2">The sequence shown here is derived from an EMBL/GenBank/DDBJ whole genome shotgun (WGS) entry which is preliminary data.</text>
</comment>
<reference evidence="2 3" key="1">
    <citation type="submission" date="2020-07" db="EMBL/GenBank/DDBJ databases">
        <title>Stappia sp., F7233, whole genome shotgun sequencing project.</title>
        <authorList>
            <person name="Jiang S."/>
            <person name="Liu Z.W."/>
            <person name="Du Z.J."/>
        </authorList>
    </citation>
    <scope>NUCLEOTIDE SEQUENCE [LARGE SCALE GENOMIC DNA]</scope>
    <source>
        <strain evidence="2 3">F7233</strain>
    </source>
</reference>
<proteinExistence type="predicted"/>
<accession>A0A839AA11</accession>
<protein>
    <submittedName>
        <fullName evidence="2">Winged helix-turn-helix transcriptional regulator</fullName>
    </submittedName>
</protein>
<dbReference type="RefSeq" id="WP_182161874.1">
    <property type="nucleotide sequence ID" value="NZ_JACFXV010000031.1"/>
</dbReference>
<dbReference type="AlphaFoldDB" id="A0A839AA11"/>
<dbReference type="Proteomes" id="UP000541109">
    <property type="component" value="Unassembled WGS sequence"/>
</dbReference>
<dbReference type="GO" id="GO:0003700">
    <property type="term" value="F:DNA-binding transcription factor activity"/>
    <property type="evidence" value="ECO:0007669"/>
    <property type="project" value="InterPro"/>
</dbReference>
<sequence>MSKRSIAAKASSALPAEDGLDYGILNDLVGHLLRHAFLRGQQVFAAVFDGDGVTPLQFMVLELVSRNPGITHRAAAGAVGAAPSVLTTAMKPLIDEELVTRVLVPGDGRKVGYALSESGMERFAAIREKIRLAEARLTAPLGQGGRAELRAMLKKLTGRDGA</sequence>
<dbReference type="InterPro" id="IPR036390">
    <property type="entry name" value="WH_DNA-bd_sf"/>
</dbReference>
<evidence type="ECO:0000259" key="1">
    <source>
        <dbReference type="PROSITE" id="PS50995"/>
    </source>
</evidence>
<dbReference type="PROSITE" id="PS50995">
    <property type="entry name" value="HTH_MARR_2"/>
    <property type="match status" value="1"/>
</dbReference>
<dbReference type="Pfam" id="PF12802">
    <property type="entry name" value="MarR_2"/>
    <property type="match status" value="1"/>
</dbReference>
<name>A0A839AA11_9HYPH</name>
<gene>
    <name evidence="2" type="ORF">H2509_02305</name>
</gene>
<dbReference type="GO" id="GO:0006950">
    <property type="term" value="P:response to stress"/>
    <property type="evidence" value="ECO:0007669"/>
    <property type="project" value="TreeGrafter"/>
</dbReference>